<keyword evidence="12" id="KW-0687">Ribonucleoprotein</keyword>
<dbReference type="NCBIfam" id="TIGR01125">
    <property type="entry name" value="30S ribosomal protein S12 methylthiotransferase RimO"/>
    <property type="match status" value="1"/>
</dbReference>
<proteinExistence type="inferred from homology"/>
<feature type="binding site" evidence="8">
    <location>
        <position position="144"/>
    </location>
    <ligand>
        <name>[4Fe-4S] cluster</name>
        <dbReference type="ChEBI" id="CHEBI:49883"/>
        <label>2</label>
        <note>4Fe-4S-S-AdoMet</note>
    </ligand>
</feature>
<evidence type="ECO:0000256" key="5">
    <source>
        <dbReference type="ARBA" id="ARBA00022723"/>
    </source>
</evidence>
<accession>A0A7V4WWS7</accession>
<dbReference type="Proteomes" id="UP000885779">
    <property type="component" value="Unassembled WGS sequence"/>
</dbReference>
<dbReference type="Gene3D" id="3.80.30.20">
    <property type="entry name" value="tm_1862 like domain"/>
    <property type="match status" value="1"/>
</dbReference>
<dbReference type="NCBIfam" id="TIGR00089">
    <property type="entry name" value="MiaB/RimO family radical SAM methylthiotransferase"/>
    <property type="match status" value="1"/>
</dbReference>
<keyword evidence="4 8" id="KW-0949">S-adenosyl-L-methionine</keyword>
<dbReference type="PROSITE" id="PS50926">
    <property type="entry name" value="TRAM"/>
    <property type="match status" value="1"/>
</dbReference>
<evidence type="ECO:0000259" key="9">
    <source>
        <dbReference type="PROSITE" id="PS50926"/>
    </source>
</evidence>
<comment type="catalytic activity">
    <reaction evidence="8">
        <text>L-aspartate(89)-[ribosomal protein uS12]-hydrogen + (sulfur carrier)-SH + AH2 + 2 S-adenosyl-L-methionine = 3-methylsulfanyl-L-aspartate(89)-[ribosomal protein uS12]-hydrogen + (sulfur carrier)-H + 5'-deoxyadenosine + L-methionine + A + S-adenosyl-L-homocysteine + 2 H(+)</text>
        <dbReference type="Rhea" id="RHEA:37087"/>
        <dbReference type="Rhea" id="RHEA-COMP:10460"/>
        <dbReference type="Rhea" id="RHEA-COMP:10461"/>
        <dbReference type="Rhea" id="RHEA-COMP:14737"/>
        <dbReference type="Rhea" id="RHEA-COMP:14739"/>
        <dbReference type="ChEBI" id="CHEBI:13193"/>
        <dbReference type="ChEBI" id="CHEBI:15378"/>
        <dbReference type="ChEBI" id="CHEBI:17319"/>
        <dbReference type="ChEBI" id="CHEBI:17499"/>
        <dbReference type="ChEBI" id="CHEBI:29917"/>
        <dbReference type="ChEBI" id="CHEBI:29961"/>
        <dbReference type="ChEBI" id="CHEBI:57844"/>
        <dbReference type="ChEBI" id="CHEBI:57856"/>
        <dbReference type="ChEBI" id="CHEBI:59789"/>
        <dbReference type="ChEBI" id="CHEBI:64428"/>
        <dbReference type="ChEBI" id="CHEBI:73599"/>
        <dbReference type="EC" id="2.8.4.4"/>
    </reaction>
</comment>
<feature type="binding site" evidence="8">
    <location>
        <position position="11"/>
    </location>
    <ligand>
        <name>[4Fe-4S] cluster</name>
        <dbReference type="ChEBI" id="CHEBI:49883"/>
        <label>1</label>
    </ligand>
</feature>
<evidence type="ECO:0000256" key="3">
    <source>
        <dbReference type="ARBA" id="ARBA00022679"/>
    </source>
</evidence>
<dbReference type="PROSITE" id="PS51918">
    <property type="entry name" value="RADICAL_SAM"/>
    <property type="match status" value="1"/>
</dbReference>
<dbReference type="GO" id="GO:0006400">
    <property type="term" value="P:tRNA modification"/>
    <property type="evidence" value="ECO:0007669"/>
    <property type="project" value="InterPro"/>
</dbReference>
<evidence type="ECO:0000256" key="8">
    <source>
        <dbReference type="HAMAP-Rule" id="MF_01865"/>
    </source>
</evidence>
<dbReference type="Pfam" id="PF18693">
    <property type="entry name" value="TRAM_2"/>
    <property type="match status" value="1"/>
</dbReference>
<dbReference type="InterPro" id="IPR002792">
    <property type="entry name" value="TRAM_dom"/>
</dbReference>
<dbReference type="EC" id="2.8.4.4" evidence="8"/>
<gene>
    <name evidence="8 12" type="primary">rimO</name>
    <name evidence="12" type="ORF">ENK44_16080</name>
</gene>
<evidence type="ECO:0000256" key="2">
    <source>
        <dbReference type="ARBA" id="ARBA00022490"/>
    </source>
</evidence>
<keyword evidence="2 8" id="KW-0963">Cytoplasm</keyword>
<comment type="function">
    <text evidence="8">Catalyzes the methylthiolation of an aspartic acid residue of ribosomal protein uS12.</text>
</comment>
<dbReference type="InterPro" id="IPR020612">
    <property type="entry name" value="Methylthiotransferase_CS"/>
</dbReference>
<dbReference type="PANTHER" id="PTHR43837:SF1">
    <property type="entry name" value="RIBOSOMAL PROTEIN US12 METHYLTHIOTRANSFERASE RIMO"/>
    <property type="match status" value="1"/>
</dbReference>
<dbReference type="InterPro" id="IPR013848">
    <property type="entry name" value="Methylthiotransferase_N"/>
</dbReference>
<keyword evidence="7 8" id="KW-0411">Iron-sulfur</keyword>
<dbReference type="InterPro" id="IPR023404">
    <property type="entry name" value="rSAM_horseshoe"/>
</dbReference>
<dbReference type="SFLD" id="SFLDG01082">
    <property type="entry name" value="B12-binding_domain_containing"/>
    <property type="match status" value="1"/>
</dbReference>
<keyword evidence="6 8" id="KW-0408">Iron</keyword>
<dbReference type="InterPro" id="IPR058240">
    <property type="entry name" value="rSAM_sf"/>
</dbReference>
<dbReference type="FunFam" id="3.80.30.20:FF:000001">
    <property type="entry name" value="tRNA-2-methylthio-N(6)-dimethylallyladenosine synthase 2"/>
    <property type="match status" value="1"/>
</dbReference>
<comment type="similarity">
    <text evidence="8">Belongs to the methylthiotransferase family. RimO subfamily.</text>
</comment>
<dbReference type="SFLD" id="SFLDG01061">
    <property type="entry name" value="methylthiotransferase"/>
    <property type="match status" value="1"/>
</dbReference>
<dbReference type="InterPro" id="IPR006638">
    <property type="entry name" value="Elp3/MiaA/NifB-like_rSAM"/>
</dbReference>
<name>A0A7V4WWS7_CALAY</name>
<evidence type="ECO:0000256" key="7">
    <source>
        <dbReference type="ARBA" id="ARBA00023014"/>
    </source>
</evidence>
<dbReference type="Pfam" id="PF04055">
    <property type="entry name" value="Radical_SAM"/>
    <property type="match status" value="1"/>
</dbReference>
<keyword evidence="5 8" id="KW-0479">Metal-binding</keyword>
<keyword evidence="12" id="KW-0689">Ribosomal protein</keyword>
<comment type="caution">
    <text evidence="12">The sequence shown here is derived from an EMBL/GenBank/DDBJ whole genome shotgun (WGS) entry which is preliminary data.</text>
</comment>
<evidence type="ECO:0000256" key="1">
    <source>
        <dbReference type="ARBA" id="ARBA00022485"/>
    </source>
</evidence>
<feature type="domain" description="Radical SAM core" evidence="11">
    <location>
        <begin position="130"/>
        <end position="360"/>
    </location>
</feature>
<feature type="binding site" evidence="8">
    <location>
        <position position="81"/>
    </location>
    <ligand>
        <name>[4Fe-4S] cluster</name>
        <dbReference type="ChEBI" id="CHEBI:49883"/>
        <label>1</label>
    </ligand>
</feature>
<sequence length="431" mass="49390">MKKIYIATLGCAKNLVDSEVLGGQLSANRFQLVGQPDDADILIVNTCGFIEDAKDESIRAILEAVEYKKDEPAKKVLVAGCLSQRYKTELQNEIPEVDGYFGTEDFGAILASLGRNHAASDHLYRQRQQLTPPHFAYLKISEGCNHTCAFCAIPGIRGAHRSRTIESLRDEARILAQRGIKELILVSQDTSYYGKDNYGKQSIVRLLEELDTIDGLEWIRVLYWYPTNFPLDVLDVMKHSNKIVHYIDMPIQHISERMLRLMRRGDTRESLLRIFDKIRTTLPDAALRTTIILGHPGETKNDFNELYKFLEEIRFDRLGTFIYSDEEGTPAFDIKEKVDRETALERQQKIMELQQSISLQNNRALIGTKQRILLDEYDAAQDVYIGRTFRDAPEIDNEVIVRSGTEKNEYKTGRFYTVDIDDAAEYELFGK</sequence>
<evidence type="ECO:0000256" key="6">
    <source>
        <dbReference type="ARBA" id="ARBA00023004"/>
    </source>
</evidence>
<dbReference type="PROSITE" id="PS01278">
    <property type="entry name" value="MTTASE_RADICAL"/>
    <property type="match status" value="1"/>
</dbReference>
<comment type="cofactor">
    <cofactor evidence="8">
        <name>[4Fe-4S] cluster</name>
        <dbReference type="ChEBI" id="CHEBI:49883"/>
    </cofactor>
    <text evidence="8">Binds 2 [4Fe-4S] clusters. One cluster is coordinated with 3 cysteines and an exchangeable S-adenosyl-L-methionine.</text>
</comment>
<feature type="binding site" evidence="8">
    <location>
        <position position="151"/>
    </location>
    <ligand>
        <name>[4Fe-4S] cluster</name>
        <dbReference type="ChEBI" id="CHEBI:49883"/>
        <label>2</label>
        <note>4Fe-4S-S-AdoMet</note>
    </ligand>
</feature>
<dbReference type="HAMAP" id="MF_01865">
    <property type="entry name" value="MTTase_RimO"/>
    <property type="match status" value="1"/>
</dbReference>
<dbReference type="Gene3D" id="3.40.50.12160">
    <property type="entry name" value="Methylthiotransferase, N-terminal domain"/>
    <property type="match status" value="1"/>
</dbReference>
<dbReference type="CDD" id="cd01335">
    <property type="entry name" value="Radical_SAM"/>
    <property type="match status" value="1"/>
</dbReference>
<protein>
    <recommendedName>
        <fullName evidence="8">Ribosomal protein uS12 methylthiotransferase RimO</fullName>
        <shortName evidence="8">uS12 MTTase</shortName>
        <shortName evidence="8">uS12 methylthiotransferase</shortName>
        <ecNumber evidence="8">2.8.4.4</ecNumber>
    </recommendedName>
    <alternativeName>
        <fullName evidence="8">Ribosomal protein uS12 (aspartate-C(3))-methylthiotransferase</fullName>
    </alternativeName>
    <alternativeName>
        <fullName evidence="8">Ribosome maturation factor RimO</fullName>
    </alternativeName>
</protein>
<dbReference type="Gene3D" id="2.40.50.140">
    <property type="entry name" value="Nucleic acid-binding proteins"/>
    <property type="match status" value="1"/>
</dbReference>
<dbReference type="PANTHER" id="PTHR43837">
    <property type="entry name" value="RIBOSOMAL PROTEIN S12 METHYLTHIOTRANSFERASE RIMO"/>
    <property type="match status" value="1"/>
</dbReference>
<dbReference type="GO" id="GO:0035599">
    <property type="term" value="F:aspartic acid methylthiotransferase activity"/>
    <property type="evidence" value="ECO:0007669"/>
    <property type="project" value="TreeGrafter"/>
</dbReference>
<dbReference type="SMART" id="SM00729">
    <property type="entry name" value="Elp3"/>
    <property type="match status" value="1"/>
</dbReference>
<feature type="binding site" evidence="8">
    <location>
        <position position="47"/>
    </location>
    <ligand>
        <name>[4Fe-4S] cluster</name>
        <dbReference type="ChEBI" id="CHEBI:49883"/>
        <label>1</label>
    </ligand>
</feature>
<evidence type="ECO:0000313" key="12">
    <source>
        <dbReference type="EMBL" id="HGY57228.1"/>
    </source>
</evidence>
<comment type="subcellular location">
    <subcellularLocation>
        <location evidence="8">Cytoplasm</location>
    </subcellularLocation>
</comment>
<evidence type="ECO:0000259" key="10">
    <source>
        <dbReference type="PROSITE" id="PS51449"/>
    </source>
</evidence>
<organism evidence="12">
    <name type="scientific">Caldithrix abyssi</name>
    <dbReference type="NCBI Taxonomy" id="187145"/>
    <lineage>
        <taxon>Bacteria</taxon>
        <taxon>Pseudomonadati</taxon>
        <taxon>Calditrichota</taxon>
        <taxon>Calditrichia</taxon>
        <taxon>Calditrichales</taxon>
        <taxon>Calditrichaceae</taxon>
        <taxon>Caldithrix</taxon>
    </lineage>
</organism>
<dbReference type="GO" id="GO:0046872">
    <property type="term" value="F:metal ion binding"/>
    <property type="evidence" value="ECO:0007669"/>
    <property type="project" value="UniProtKB-KW"/>
</dbReference>
<dbReference type="GO" id="GO:0005840">
    <property type="term" value="C:ribosome"/>
    <property type="evidence" value="ECO:0007669"/>
    <property type="project" value="UniProtKB-KW"/>
</dbReference>
<reference evidence="12" key="1">
    <citation type="journal article" date="2020" name="mSystems">
        <title>Genome- and Community-Level Interaction Insights into Carbon Utilization and Element Cycling Functions of Hydrothermarchaeota in Hydrothermal Sediment.</title>
        <authorList>
            <person name="Zhou Z."/>
            <person name="Liu Y."/>
            <person name="Xu W."/>
            <person name="Pan J."/>
            <person name="Luo Z.H."/>
            <person name="Li M."/>
        </authorList>
    </citation>
    <scope>NUCLEOTIDE SEQUENCE [LARGE SCALE GENOMIC DNA]</scope>
    <source>
        <strain evidence="12">HyVt-577</strain>
    </source>
</reference>
<dbReference type="SUPFAM" id="SSF102114">
    <property type="entry name" value="Radical SAM enzymes"/>
    <property type="match status" value="1"/>
</dbReference>
<dbReference type="InterPro" id="IPR012340">
    <property type="entry name" value="NA-bd_OB-fold"/>
</dbReference>
<dbReference type="GO" id="GO:0005829">
    <property type="term" value="C:cytosol"/>
    <property type="evidence" value="ECO:0007669"/>
    <property type="project" value="TreeGrafter"/>
</dbReference>
<dbReference type="SFLD" id="SFLDS00029">
    <property type="entry name" value="Radical_SAM"/>
    <property type="match status" value="1"/>
</dbReference>
<dbReference type="PROSITE" id="PS51449">
    <property type="entry name" value="MTTASE_N"/>
    <property type="match status" value="1"/>
</dbReference>
<evidence type="ECO:0000256" key="4">
    <source>
        <dbReference type="ARBA" id="ARBA00022691"/>
    </source>
</evidence>
<dbReference type="EMBL" id="DRQG01000149">
    <property type="protein sequence ID" value="HGY57228.1"/>
    <property type="molecule type" value="Genomic_DNA"/>
</dbReference>
<dbReference type="InterPro" id="IPR005839">
    <property type="entry name" value="Methylthiotransferase"/>
</dbReference>
<feature type="binding site" evidence="8">
    <location>
        <position position="148"/>
    </location>
    <ligand>
        <name>[4Fe-4S] cluster</name>
        <dbReference type="ChEBI" id="CHEBI:49883"/>
        <label>2</label>
        <note>4Fe-4S-S-AdoMet</note>
    </ligand>
</feature>
<dbReference type="GO" id="GO:0103039">
    <property type="term" value="F:protein methylthiotransferase activity"/>
    <property type="evidence" value="ECO:0007669"/>
    <property type="project" value="UniProtKB-EC"/>
</dbReference>
<evidence type="ECO:0000259" key="11">
    <source>
        <dbReference type="PROSITE" id="PS51918"/>
    </source>
</evidence>
<dbReference type="Pfam" id="PF00919">
    <property type="entry name" value="UPF0004"/>
    <property type="match status" value="1"/>
</dbReference>
<keyword evidence="3 8" id="KW-0808">Transferase</keyword>
<dbReference type="GO" id="GO:0051539">
    <property type="term" value="F:4 iron, 4 sulfur cluster binding"/>
    <property type="evidence" value="ECO:0007669"/>
    <property type="project" value="UniProtKB-UniRule"/>
</dbReference>
<feature type="domain" description="MTTase N-terminal" evidence="10">
    <location>
        <begin position="2"/>
        <end position="118"/>
    </location>
</feature>
<dbReference type="AlphaFoldDB" id="A0A7V4WWS7"/>
<dbReference type="SFLD" id="SFLDF00274">
    <property type="entry name" value="ribosomal_protein_S12_methylth"/>
    <property type="match status" value="1"/>
</dbReference>
<feature type="domain" description="TRAM" evidence="9">
    <location>
        <begin position="363"/>
        <end position="431"/>
    </location>
</feature>
<dbReference type="InterPro" id="IPR038135">
    <property type="entry name" value="Methylthiotransferase_N_sf"/>
</dbReference>
<keyword evidence="1 8" id="KW-0004">4Fe-4S</keyword>
<dbReference type="InterPro" id="IPR005840">
    <property type="entry name" value="Ribosomal_uS12_MeSTrfase_RimO"/>
</dbReference>
<dbReference type="InterPro" id="IPR007197">
    <property type="entry name" value="rSAM"/>
</dbReference>